<gene>
    <name evidence="1" type="ORF">ABID21_000789</name>
</gene>
<dbReference type="CDD" id="cd02042">
    <property type="entry name" value="ParAB_family"/>
    <property type="match status" value="1"/>
</dbReference>
<dbReference type="InterPro" id="IPR027417">
    <property type="entry name" value="P-loop_NTPase"/>
</dbReference>
<name>A0ABV2H2M3_9HYPH</name>
<protein>
    <submittedName>
        <fullName evidence="1">Chromosome partitioning protein</fullName>
    </submittedName>
</protein>
<dbReference type="SUPFAM" id="SSF52540">
    <property type="entry name" value="P-loop containing nucleoside triphosphate hydrolases"/>
    <property type="match status" value="1"/>
</dbReference>
<dbReference type="PIRSF" id="PIRSF009320">
    <property type="entry name" value="Nuc_binding_HP_1000"/>
    <property type="match status" value="1"/>
</dbReference>
<reference evidence="1 2" key="1">
    <citation type="submission" date="2024-06" db="EMBL/GenBank/DDBJ databases">
        <title>Genomic Encyclopedia of Type Strains, Phase IV (KMG-IV): sequencing the most valuable type-strain genomes for metagenomic binning, comparative biology and taxonomic classification.</title>
        <authorList>
            <person name="Goeker M."/>
        </authorList>
    </citation>
    <scope>NUCLEOTIDE SEQUENCE [LARGE SCALE GENOMIC DNA]</scope>
    <source>
        <strain evidence="1 2">DSM 105042</strain>
    </source>
</reference>
<proteinExistence type="predicted"/>
<dbReference type="InterPro" id="IPR009744">
    <property type="entry name" value="VirC1"/>
</dbReference>
<dbReference type="PANTHER" id="PTHR13696">
    <property type="entry name" value="P-LOOP CONTAINING NUCLEOSIDE TRIPHOSPHATE HYDROLASE"/>
    <property type="match status" value="1"/>
</dbReference>
<dbReference type="PANTHER" id="PTHR13696:SF96">
    <property type="entry name" value="COBQ_COBB_MIND_PARA NUCLEOTIDE BINDING DOMAIN-CONTAINING PROTEIN"/>
    <property type="match status" value="1"/>
</dbReference>
<evidence type="ECO:0000313" key="1">
    <source>
        <dbReference type="EMBL" id="MET3584694.1"/>
    </source>
</evidence>
<dbReference type="Proteomes" id="UP001549031">
    <property type="component" value="Unassembled WGS sequence"/>
</dbReference>
<accession>A0ABV2H2M3</accession>
<dbReference type="Gene3D" id="3.40.50.300">
    <property type="entry name" value="P-loop containing nucleotide triphosphate hydrolases"/>
    <property type="match status" value="1"/>
</dbReference>
<dbReference type="InterPro" id="IPR050678">
    <property type="entry name" value="DNA_Partitioning_ATPase"/>
</dbReference>
<comment type="caution">
    <text evidence="1">The sequence shown here is derived from an EMBL/GenBank/DDBJ whole genome shotgun (WGS) entry which is preliminary data.</text>
</comment>
<sequence length="242" mass="26616">MRLQDALLGTKMPVITFANTKGGAGKTTAVLLLATELVQQGFRVTVLDADPQQWITRWHKLSAVSDRLTVVPYVNASTIERNIADARPTTDYFIVDLPGARTSLLATAIGLSDHVLIPIQGCAMDAQGGANVLELLQYLERRANIRVPHSVVLTRVNPMVTTRALLAVKGLLAQRNVDVLNIPIVERAAFRDVFDCGGSLHTMDETQVSNLDKARENARLFAEEMVRRVPVKRAASRRRRAA</sequence>
<keyword evidence="2" id="KW-1185">Reference proteome</keyword>
<dbReference type="EMBL" id="JBEPLJ010000002">
    <property type="protein sequence ID" value="MET3584694.1"/>
    <property type="molecule type" value="Genomic_DNA"/>
</dbReference>
<dbReference type="Pfam" id="PF07015">
    <property type="entry name" value="VirC1"/>
    <property type="match status" value="1"/>
</dbReference>
<organism evidence="1 2">
    <name type="scientific">Pseudorhizobium tarimense</name>
    <dbReference type="NCBI Taxonomy" id="1079109"/>
    <lineage>
        <taxon>Bacteria</taxon>
        <taxon>Pseudomonadati</taxon>
        <taxon>Pseudomonadota</taxon>
        <taxon>Alphaproteobacteria</taxon>
        <taxon>Hyphomicrobiales</taxon>
        <taxon>Rhizobiaceae</taxon>
        <taxon>Rhizobium/Agrobacterium group</taxon>
        <taxon>Pseudorhizobium</taxon>
    </lineage>
</organism>
<evidence type="ECO:0000313" key="2">
    <source>
        <dbReference type="Proteomes" id="UP001549031"/>
    </source>
</evidence>